<dbReference type="SFLD" id="SFLDG01386">
    <property type="entry name" value="main_SPASM_domain-containing"/>
    <property type="match status" value="1"/>
</dbReference>
<dbReference type="SFLD" id="SFLDG01384">
    <property type="entry name" value="thioether_bond_formation_requi"/>
    <property type="match status" value="1"/>
</dbReference>
<evidence type="ECO:0000256" key="1">
    <source>
        <dbReference type="ARBA" id="ARBA00001966"/>
    </source>
</evidence>
<dbReference type="PANTHER" id="PTHR43273:SF8">
    <property type="entry name" value="RADICAL SAM DOMAIN PROTEIN"/>
    <property type="match status" value="1"/>
</dbReference>
<dbReference type="CDD" id="cd01335">
    <property type="entry name" value="Radical_SAM"/>
    <property type="match status" value="1"/>
</dbReference>
<dbReference type="NCBIfam" id="TIGR03974">
    <property type="entry name" value="rSAM_six_Cys"/>
    <property type="match status" value="1"/>
</dbReference>
<keyword evidence="4" id="KW-0408">Iron</keyword>
<sequence>MIHCFTVHGARLVLDAHSQSLHEVDGLAWEILTGEFSGRPETVRVLQERYPAAEIEGALGEIEILRRQGLLFAPDPHPDYQPPPPEVKALCLYVSHHCNLACRYCFARAGRPDTVRKLMPSGVARRAVDLLISESGARRHVEIDFFGGEPLLNFPVVRDTIRYARERGEAAGKRVGFTVTTNGLLLTPEVRRFLLKNKVNVVLSLDGRPEAHDRWRRTPGGGGSHREVLPKIREYVREWEACRGSRGYYYVRGTFTRHNLDFAEDFRYLVEQGFHNVSLEPVVAPQDEEYALRERDLPRVRAEYERLATVYLEAFQADARVRFFHFEIDLDAGPCLPKRLSGCGAGHAYLAVDADGGLFPCHQFVGQSRFWLGDVFSGVARTDLVDAFRQTHVYTKKECSDCWAKFFCSGGCHAHAFLENGSIRHPSWLGCATMRHRLECALYVQARISEITGSKS</sequence>
<evidence type="ECO:0000313" key="8">
    <source>
        <dbReference type="Proteomes" id="UP000008544"/>
    </source>
</evidence>
<dbReference type="NCBIfam" id="TIGR04085">
    <property type="entry name" value="rSAM_more_4Fe4S"/>
    <property type="match status" value="1"/>
</dbReference>
<keyword evidence="3" id="KW-0479">Metal-binding</keyword>
<dbReference type="InterPro" id="IPR024025">
    <property type="entry name" value="SCIFF_rSAM_maturase"/>
</dbReference>
<evidence type="ECO:0000256" key="5">
    <source>
        <dbReference type="ARBA" id="ARBA00023014"/>
    </source>
</evidence>
<evidence type="ECO:0000256" key="4">
    <source>
        <dbReference type="ARBA" id="ARBA00023004"/>
    </source>
</evidence>
<evidence type="ECO:0000256" key="2">
    <source>
        <dbReference type="ARBA" id="ARBA00022691"/>
    </source>
</evidence>
<proteinExistence type="predicted"/>
<dbReference type="KEGG" id="dau:Daud_2206"/>
<dbReference type="InterPro" id="IPR047602">
    <property type="entry name" value="SPASM_CteB-like"/>
</dbReference>
<dbReference type="InterPro" id="IPR023885">
    <property type="entry name" value="4Fe4S-binding_SPASM_dom"/>
</dbReference>
<dbReference type="Gene3D" id="3.20.20.70">
    <property type="entry name" value="Aldolase class I"/>
    <property type="match status" value="1"/>
</dbReference>
<dbReference type="SFLD" id="SFLDS00029">
    <property type="entry name" value="Radical_SAM"/>
    <property type="match status" value="1"/>
</dbReference>
<keyword evidence="2" id="KW-0949">S-adenosyl-L-methionine</keyword>
<reference evidence="8" key="1">
    <citation type="submission" date="2007-10" db="EMBL/GenBank/DDBJ databases">
        <title>Complete sequence of chromosome of Desulforudis audaxviator MP104C.</title>
        <authorList>
            <person name="Copeland A."/>
            <person name="Lucas S."/>
            <person name="Lapidus A."/>
            <person name="Barry K."/>
            <person name="Glavina del Rio T."/>
            <person name="Dalin E."/>
            <person name="Tice H."/>
            <person name="Bruce D."/>
            <person name="Pitluck S."/>
            <person name="Lowry S.R."/>
            <person name="Larimer F."/>
            <person name="Land M.L."/>
            <person name="Hauser L."/>
            <person name="Kyrpides N."/>
            <person name="Ivanova N.N."/>
            <person name="Richardson P."/>
        </authorList>
    </citation>
    <scope>NUCLEOTIDE SEQUENCE [LARGE SCALE GENOMIC DNA]</scope>
    <source>
        <strain evidence="8">MP104C</strain>
    </source>
</reference>
<dbReference type="OrthoDB" id="9808591at2"/>
<dbReference type="HOGENOM" id="CLU_009273_3_3_9"/>
<gene>
    <name evidence="7" type="ordered locus">Daud_2206</name>
</gene>
<dbReference type="InterPro" id="IPR058240">
    <property type="entry name" value="rSAM_sf"/>
</dbReference>
<dbReference type="GO" id="GO:0051536">
    <property type="term" value="F:iron-sulfur cluster binding"/>
    <property type="evidence" value="ECO:0007669"/>
    <property type="project" value="UniProtKB-KW"/>
</dbReference>
<evidence type="ECO:0000256" key="3">
    <source>
        <dbReference type="ARBA" id="ARBA00022723"/>
    </source>
</evidence>
<dbReference type="STRING" id="477974.Daud_2206"/>
<accession>B1I6P5</accession>
<dbReference type="EMBL" id="CP000860">
    <property type="protein sequence ID" value="ACA60693.1"/>
    <property type="molecule type" value="Genomic_DNA"/>
</dbReference>
<dbReference type="GO" id="GO:0046872">
    <property type="term" value="F:metal ion binding"/>
    <property type="evidence" value="ECO:0007669"/>
    <property type="project" value="UniProtKB-KW"/>
</dbReference>
<keyword evidence="8" id="KW-1185">Reference proteome</keyword>
<dbReference type="SFLD" id="SFLDG01067">
    <property type="entry name" value="SPASM/twitch_domain_containing"/>
    <property type="match status" value="1"/>
</dbReference>
<dbReference type="SUPFAM" id="SSF102114">
    <property type="entry name" value="Radical SAM enzymes"/>
    <property type="match status" value="1"/>
</dbReference>
<name>B1I6P5_DESAP</name>
<dbReference type="PROSITE" id="PS51918">
    <property type="entry name" value="RADICAL_SAM"/>
    <property type="match status" value="1"/>
</dbReference>
<reference evidence="7 8" key="2">
    <citation type="journal article" date="2008" name="Science">
        <title>Environmental genomics reveals a single-species ecosystem deep within Earth.</title>
        <authorList>
            <person name="Chivian D."/>
            <person name="Brodie E.L."/>
            <person name="Alm E.J."/>
            <person name="Culley D.E."/>
            <person name="Dehal P.S."/>
            <person name="Desantis T.Z."/>
            <person name="Gihring T.M."/>
            <person name="Lapidus A."/>
            <person name="Lin L.H."/>
            <person name="Lowry S.R."/>
            <person name="Moser D.P."/>
            <person name="Richardson P.M."/>
            <person name="Southam G."/>
            <person name="Wanger G."/>
            <person name="Pratt L.M."/>
            <person name="Andersen G.L."/>
            <person name="Hazen T.C."/>
            <person name="Brockman F.J."/>
            <person name="Arkin A.P."/>
            <person name="Onstott T.C."/>
        </authorList>
    </citation>
    <scope>NUCLEOTIDE SEQUENCE [LARGE SCALE GENOMIC DNA]</scope>
    <source>
        <strain evidence="7 8">MP104C</strain>
    </source>
</reference>
<dbReference type="eggNOG" id="COG0641">
    <property type="taxonomic scope" value="Bacteria"/>
</dbReference>
<evidence type="ECO:0000259" key="6">
    <source>
        <dbReference type="PROSITE" id="PS51918"/>
    </source>
</evidence>
<dbReference type="GO" id="GO:0016491">
    <property type="term" value="F:oxidoreductase activity"/>
    <property type="evidence" value="ECO:0007669"/>
    <property type="project" value="InterPro"/>
</dbReference>
<dbReference type="PANTHER" id="PTHR43273">
    <property type="entry name" value="ANAEROBIC SULFATASE-MATURATING ENZYME HOMOLOG ASLB-RELATED"/>
    <property type="match status" value="1"/>
</dbReference>
<dbReference type="Pfam" id="PF04055">
    <property type="entry name" value="Radical_SAM"/>
    <property type="match status" value="1"/>
</dbReference>
<dbReference type="InterPro" id="IPR007197">
    <property type="entry name" value="rSAM"/>
</dbReference>
<dbReference type="Proteomes" id="UP000008544">
    <property type="component" value="Chromosome"/>
</dbReference>
<comment type="cofactor">
    <cofactor evidence="1">
        <name>[4Fe-4S] cluster</name>
        <dbReference type="ChEBI" id="CHEBI:49883"/>
    </cofactor>
</comment>
<organism evidence="7 8">
    <name type="scientific">Desulforudis audaxviator (strain MP104C)</name>
    <dbReference type="NCBI Taxonomy" id="477974"/>
    <lineage>
        <taxon>Bacteria</taxon>
        <taxon>Bacillati</taxon>
        <taxon>Bacillota</taxon>
        <taxon>Clostridia</taxon>
        <taxon>Thermoanaerobacterales</taxon>
        <taxon>Candidatus Desulforudaceae</taxon>
        <taxon>Candidatus Desulforudis</taxon>
    </lineage>
</organism>
<dbReference type="CDD" id="cd21124">
    <property type="entry name" value="SPASM_CteB-like"/>
    <property type="match status" value="1"/>
</dbReference>
<dbReference type="AlphaFoldDB" id="B1I6P5"/>
<protein>
    <submittedName>
        <fullName evidence="7">Radical SAM domain protein</fullName>
    </submittedName>
</protein>
<feature type="domain" description="Radical SAM core" evidence="6">
    <location>
        <begin position="84"/>
        <end position="318"/>
    </location>
</feature>
<dbReference type="InterPro" id="IPR023867">
    <property type="entry name" value="Sulphatase_maturase_rSAM"/>
</dbReference>
<dbReference type="InterPro" id="IPR013785">
    <property type="entry name" value="Aldolase_TIM"/>
</dbReference>
<dbReference type="RefSeq" id="WP_012303267.1">
    <property type="nucleotide sequence ID" value="NC_010424.1"/>
</dbReference>
<evidence type="ECO:0000313" key="7">
    <source>
        <dbReference type="EMBL" id="ACA60693.1"/>
    </source>
</evidence>
<keyword evidence="5" id="KW-0411">Iron-sulfur</keyword>